<feature type="compositionally biased region" description="Polar residues" evidence="1">
    <location>
        <begin position="41"/>
        <end position="56"/>
    </location>
</feature>
<evidence type="ECO:0000256" key="1">
    <source>
        <dbReference type="SAM" id="MobiDB-lite"/>
    </source>
</evidence>
<sequence length="262" mass="28538">MLTFRVDRARTGTRLRRGVGRIGESPAGQTRRNIPQPLSRLGSTSANRRPHSSYSMSCAAPHSRTRSGSGTRAALFAARALIAALFLRLRAAPRGLASPFRGLGAAPSRLRPCGAGTSWPCLARLRFRGSGPWRGTSRSWRVPSSSWFDPSRLRPFAAPALAQPRFLRWARPSWACLATLRCAVPSAAPILPPRRCFGPRSLGAAGSGSVSRRNCSRPVPSAPPPRAQSLRGRWFFALRLLLRPFAPTGHFCSDTPTKRLLL</sequence>
<dbReference type="EMBL" id="JACCBU010000001">
    <property type="protein sequence ID" value="NYE69774.1"/>
    <property type="molecule type" value="Genomic_DNA"/>
</dbReference>
<name>A0A7Y9I3X7_9ACTN</name>
<reference evidence="2 3" key="1">
    <citation type="submission" date="2020-07" db="EMBL/GenBank/DDBJ databases">
        <title>Sequencing the genomes of 1000 actinobacteria strains.</title>
        <authorList>
            <person name="Klenk H.-P."/>
        </authorList>
    </citation>
    <scope>NUCLEOTIDE SEQUENCE [LARGE SCALE GENOMIC DNA]</scope>
    <source>
        <strain evidence="2 3">DSM 22083</strain>
    </source>
</reference>
<evidence type="ECO:0000313" key="3">
    <source>
        <dbReference type="Proteomes" id="UP000569914"/>
    </source>
</evidence>
<feature type="region of interest" description="Disordered" evidence="1">
    <location>
        <begin position="16"/>
        <end position="67"/>
    </location>
</feature>
<feature type="region of interest" description="Disordered" evidence="1">
    <location>
        <begin position="205"/>
        <end position="227"/>
    </location>
</feature>
<organism evidence="2 3">
    <name type="scientific">Microlunatus parietis</name>
    <dbReference type="NCBI Taxonomy" id="682979"/>
    <lineage>
        <taxon>Bacteria</taxon>
        <taxon>Bacillati</taxon>
        <taxon>Actinomycetota</taxon>
        <taxon>Actinomycetes</taxon>
        <taxon>Propionibacteriales</taxon>
        <taxon>Propionibacteriaceae</taxon>
        <taxon>Microlunatus</taxon>
    </lineage>
</organism>
<dbReference type="Proteomes" id="UP000569914">
    <property type="component" value="Unassembled WGS sequence"/>
</dbReference>
<accession>A0A7Y9I3X7</accession>
<comment type="caution">
    <text evidence="2">The sequence shown here is derived from an EMBL/GenBank/DDBJ whole genome shotgun (WGS) entry which is preliminary data.</text>
</comment>
<dbReference type="AlphaFoldDB" id="A0A7Y9I3X7"/>
<keyword evidence="3" id="KW-1185">Reference proteome</keyword>
<gene>
    <name evidence="2" type="ORF">BKA15_001103</name>
</gene>
<proteinExistence type="predicted"/>
<evidence type="ECO:0000313" key="2">
    <source>
        <dbReference type="EMBL" id="NYE69774.1"/>
    </source>
</evidence>
<protein>
    <submittedName>
        <fullName evidence="2">Uncharacterized protein</fullName>
    </submittedName>
</protein>